<evidence type="ECO:0000256" key="4">
    <source>
        <dbReference type="ARBA" id="ARBA00006753"/>
    </source>
</evidence>
<comment type="catalytic activity">
    <reaction evidence="15">
        <text>L-homoserine + NADP(+) = L-aspartate 4-semialdehyde + NADPH + H(+)</text>
        <dbReference type="Rhea" id="RHEA:15761"/>
        <dbReference type="ChEBI" id="CHEBI:15378"/>
        <dbReference type="ChEBI" id="CHEBI:57476"/>
        <dbReference type="ChEBI" id="CHEBI:57783"/>
        <dbReference type="ChEBI" id="CHEBI:58349"/>
        <dbReference type="ChEBI" id="CHEBI:537519"/>
        <dbReference type="EC" id="1.1.1.3"/>
    </reaction>
    <physiologicalReaction direction="right-to-left" evidence="15">
        <dbReference type="Rhea" id="RHEA:15763"/>
    </physiologicalReaction>
</comment>
<evidence type="ECO:0000256" key="13">
    <source>
        <dbReference type="ARBA" id="ARBA00023053"/>
    </source>
</evidence>
<dbReference type="PROSITE" id="PS01042">
    <property type="entry name" value="HOMOSER_DHGENASE"/>
    <property type="match status" value="1"/>
</dbReference>
<dbReference type="Pfam" id="PF00742">
    <property type="entry name" value="Homoserine_dh"/>
    <property type="match status" value="1"/>
</dbReference>
<comment type="pathway">
    <text evidence="2 18">Amino-acid biosynthesis; L-threonine biosynthesis; L-threonine from L-aspartate: step 3/5.</text>
</comment>
<dbReference type="SUPFAM" id="SSF55021">
    <property type="entry name" value="ACT-like"/>
    <property type="match status" value="1"/>
</dbReference>
<dbReference type="GO" id="GO:0009086">
    <property type="term" value="P:methionine biosynthetic process"/>
    <property type="evidence" value="ECO:0007669"/>
    <property type="project" value="UniProtKB-KW"/>
</dbReference>
<accession>S0EY13</accession>
<evidence type="ECO:0000256" key="18">
    <source>
        <dbReference type="RuleBase" id="RU000579"/>
    </source>
</evidence>
<evidence type="ECO:0000256" key="14">
    <source>
        <dbReference type="ARBA" id="ARBA00023167"/>
    </source>
</evidence>
<dbReference type="PROSITE" id="PS51671">
    <property type="entry name" value="ACT"/>
    <property type="match status" value="1"/>
</dbReference>
<dbReference type="AlphaFoldDB" id="S0EY13"/>
<dbReference type="SUPFAM" id="SSF51735">
    <property type="entry name" value="NAD(P)-binding Rossmann-fold domains"/>
    <property type="match status" value="1"/>
</dbReference>
<evidence type="ECO:0000256" key="11">
    <source>
        <dbReference type="ARBA" id="ARBA00023002"/>
    </source>
</evidence>
<dbReference type="InterPro" id="IPR001342">
    <property type="entry name" value="HDH_cat"/>
</dbReference>
<evidence type="ECO:0000313" key="22">
    <source>
        <dbReference type="Proteomes" id="UP000014227"/>
    </source>
</evidence>
<keyword evidence="9" id="KW-0479">Metal-binding</keyword>
<dbReference type="InterPro" id="IPR002912">
    <property type="entry name" value="ACT_dom"/>
</dbReference>
<evidence type="ECO:0000256" key="7">
    <source>
        <dbReference type="ARBA" id="ARBA00022605"/>
    </source>
</evidence>
<dbReference type="PATRIC" id="fig|1303518.3.peg.896"/>
<dbReference type="FunFam" id="3.30.360.10:FF:000005">
    <property type="entry name" value="Homoserine dehydrogenase"/>
    <property type="match status" value="1"/>
</dbReference>
<dbReference type="InterPro" id="IPR019811">
    <property type="entry name" value="HDH_CS"/>
</dbReference>
<dbReference type="KEGG" id="ccz:CCALI_00887"/>
<dbReference type="GO" id="GO:0004412">
    <property type="term" value="F:homoserine dehydrogenase activity"/>
    <property type="evidence" value="ECO:0007669"/>
    <property type="project" value="UniProtKB-EC"/>
</dbReference>
<keyword evidence="12" id="KW-0520">NAD</keyword>
<dbReference type="Proteomes" id="UP000014227">
    <property type="component" value="Chromosome I"/>
</dbReference>
<dbReference type="UniPathway" id="UPA00051">
    <property type="reaction ID" value="UER00465"/>
</dbReference>
<dbReference type="PANTHER" id="PTHR43331">
    <property type="entry name" value="HOMOSERINE DEHYDROGENASE"/>
    <property type="match status" value="1"/>
</dbReference>
<dbReference type="Pfam" id="PF01842">
    <property type="entry name" value="ACT"/>
    <property type="match status" value="1"/>
</dbReference>
<feature type="binding site" evidence="17">
    <location>
        <position position="195"/>
    </location>
    <ligand>
        <name>L-homoserine</name>
        <dbReference type="ChEBI" id="CHEBI:57476"/>
    </ligand>
</feature>
<evidence type="ECO:0000256" key="8">
    <source>
        <dbReference type="ARBA" id="ARBA00022697"/>
    </source>
</evidence>
<evidence type="ECO:0000256" key="12">
    <source>
        <dbReference type="ARBA" id="ARBA00023027"/>
    </source>
</evidence>
<evidence type="ECO:0000256" key="17">
    <source>
        <dbReference type="PIRSR" id="PIRSR000098-2"/>
    </source>
</evidence>
<dbReference type="NCBIfam" id="NF004976">
    <property type="entry name" value="PRK06349.1"/>
    <property type="match status" value="1"/>
</dbReference>
<dbReference type="GO" id="GO:0050661">
    <property type="term" value="F:NADP binding"/>
    <property type="evidence" value="ECO:0007669"/>
    <property type="project" value="InterPro"/>
</dbReference>
<keyword evidence="14 18" id="KW-0486">Methionine biosynthesis</keyword>
<comment type="similarity">
    <text evidence="4 19">Belongs to the homoserine dehydrogenase family.</text>
</comment>
<dbReference type="InterPro" id="IPR036291">
    <property type="entry name" value="NAD(P)-bd_dom_sf"/>
</dbReference>
<dbReference type="SUPFAM" id="SSF55347">
    <property type="entry name" value="Glyceraldehyde-3-phosphate dehydrogenase-like, C-terminal domain"/>
    <property type="match status" value="1"/>
</dbReference>
<keyword evidence="10 17" id="KW-0521">NADP</keyword>
<evidence type="ECO:0000256" key="15">
    <source>
        <dbReference type="ARBA" id="ARBA00048841"/>
    </source>
</evidence>
<dbReference type="CDD" id="cd04881">
    <property type="entry name" value="ACT_HSDH-Hom"/>
    <property type="match status" value="1"/>
</dbReference>
<feature type="domain" description="ACT" evidence="20">
    <location>
        <begin position="356"/>
        <end position="434"/>
    </location>
</feature>
<gene>
    <name evidence="21" type="ORF">CCALI_00887</name>
</gene>
<evidence type="ECO:0000256" key="2">
    <source>
        <dbReference type="ARBA" id="ARBA00005056"/>
    </source>
</evidence>
<protein>
    <recommendedName>
        <fullName evidence="6 18">Homoserine dehydrogenase</fullName>
        <ecNumber evidence="5 18">1.1.1.3</ecNumber>
    </recommendedName>
</protein>
<dbReference type="OrthoDB" id="9808167at2"/>
<comment type="cofactor">
    <cofactor evidence="1">
        <name>a metal cation</name>
        <dbReference type="ChEBI" id="CHEBI:25213"/>
    </cofactor>
</comment>
<keyword evidence="22" id="KW-1185">Reference proteome</keyword>
<evidence type="ECO:0000313" key="21">
    <source>
        <dbReference type="EMBL" id="CCW34710.1"/>
    </source>
</evidence>
<dbReference type="Gene3D" id="3.30.360.10">
    <property type="entry name" value="Dihydrodipicolinate Reductase, domain 2"/>
    <property type="match status" value="1"/>
</dbReference>
<dbReference type="Gene3D" id="3.40.50.720">
    <property type="entry name" value="NAD(P)-binding Rossmann-like Domain"/>
    <property type="match status" value="1"/>
</dbReference>
<dbReference type="Pfam" id="PF03447">
    <property type="entry name" value="NAD_binding_3"/>
    <property type="match status" value="1"/>
</dbReference>
<dbReference type="HOGENOM" id="CLU_009116_1_0_0"/>
<dbReference type="GO" id="GO:0046872">
    <property type="term" value="F:metal ion binding"/>
    <property type="evidence" value="ECO:0007669"/>
    <property type="project" value="UniProtKB-KW"/>
</dbReference>
<dbReference type="EMBL" id="HF951689">
    <property type="protein sequence ID" value="CCW34710.1"/>
    <property type="molecule type" value="Genomic_DNA"/>
</dbReference>
<dbReference type="InterPro" id="IPR045865">
    <property type="entry name" value="ACT-like_dom_sf"/>
</dbReference>
<feature type="active site" description="Proton donor" evidence="16">
    <location>
        <position position="210"/>
    </location>
</feature>
<sequence>MRPFQKEKIRIGLLGLGVVGSGTVSLLQRNRHAIERKIGLPIEVRRIAVRDKSRPRAVKVDAALLTENAYEVIDDPEIDIICELIGGVEPAREYVLRALQNGKQVVTANKEMIARVGHELMEEAARRNLDFQFEGSVAGGIPIIQPMKNSLAGNRIEEVIGIINGTTNYILTAMAEEKTDLSTALKEAQSLGYAEADPTSDIAGHDARYKIAILASIAFMSRVNVEDVYVEGIEHIEAADIAYAEELGYTIKLLGIARRVGEDRMQVRVHPTLLAKNHPLASVHDVYNAVFVRGDSVGDVMFYGRGAGSGPTGSAVVGDIIDTCRNLRFGATGRVGCTCFERRTILPIDEVDTRHYIRMVVHDRPGVLAAISKVFGDYDINIEAMIQKTIKGKQTDIVWVMHEAPCRAIREALEIIRHLPVVVEVSNWIRVEEWND</sequence>
<feature type="binding site" evidence="17">
    <location>
        <position position="110"/>
    </location>
    <ligand>
        <name>NADPH</name>
        <dbReference type="ChEBI" id="CHEBI:57783"/>
    </ligand>
</feature>
<evidence type="ECO:0000256" key="1">
    <source>
        <dbReference type="ARBA" id="ARBA00001920"/>
    </source>
</evidence>
<keyword evidence="13" id="KW-0915">Sodium</keyword>
<evidence type="ECO:0000256" key="16">
    <source>
        <dbReference type="PIRSR" id="PIRSR000098-1"/>
    </source>
</evidence>
<evidence type="ECO:0000256" key="10">
    <source>
        <dbReference type="ARBA" id="ARBA00022857"/>
    </source>
</evidence>
<proteinExistence type="inferred from homology"/>
<keyword evidence="11 18" id="KW-0560">Oxidoreductase</keyword>
<dbReference type="PANTHER" id="PTHR43331:SF1">
    <property type="entry name" value="HOMOSERINE DEHYDROGENASE"/>
    <property type="match status" value="1"/>
</dbReference>
<keyword evidence="8 18" id="KW-0791">Threonine biosynthesis</keyword>
<evidence type="ECO:0000256" key="6">
    <source>
        <dbReference type="ARBA" id="ARBA00013376"/>
    </source>
</evidence>
<dbReference type="FunCoup" id="S0EY13">
    <property type="interactions" value="394"/>
</dbReference>
<dbReference type="FunFam" id="3.40.50.720:FF:000062">
    <property type="entry name" value="Homoserine dehydrogenase"/>
    <property type="match status" value="1"/>
</dbReference>
<name>S0EY13_CHTCT</name>
<dbReference type="Gene3D" id="3.30.70.260">
    <property type="match status" value="1"/>
</dbReference>
<dbReference type="GO" id="GO:0009088">
    <property type="term" value="P:threonine biosynthetic process"/>
    <property type="evidence" value="ECO:0007669"/>
    <property type="project" value="UniProtKB-UniPathway"/>
</dbReference>
<comment type="pathway">
    <text evidence="3 18">Amino-acid biosynthesis; L-methionine biosynthesis via de novo pathway; L-homoserine from L-aspartate: step 3/3.</text>
</comment>
<dbReference type="eggNOG" id="COG0460">
    <property type="taxonomic scope" value="Bacteria"/>
</dbReference>
<dbReference type="InterPro" id="IPR016204">
    <property type="entry name" value="HDH"/>
</dbReference>
<evidence type="ECO:0000256" key="19">
    <source>
        <dbReference type="RuleBase" id="RU004171"/>
    </source>
</evidence>
<dbReference type="PIRSF" id="PIRSF000098">
    <property type="entry name" value="Homoser_dehydrog"/>
    <property type="match status" value="1"/>
</dbReference>
<feature type="binding site" evidence="17">
    <location>
        <begin position="14"/>
        <end position="21"/>
    </location>
    <ligand>
        <name>NADP(+)</name>
        <dbReference type="ChEBI" id="CHEBI:58349"/>
    </ligand>
</feature>
<reference evidence="22" key="1">
    <citation type="submission" date="2013-03" db="EMBL/GenBank/DDBJ databases">
        <title>Genome sequence of Chthonomonas calidirosea, the first sequenced genome from the Armatimonadetes phylum (formally candidate division OP10).</title>
        <authorList>
            <person name="Lee K.C.Y."/>
            <person name="Morgan X.C."/>
            <person name="Dunfield P.F."/>
            <person name="Tamas I."/>
            <person name="Houghton K.M."/>
            <person name="Vyssotski M."/>
            <person name="Ryan J.L.J."/>
            <person name="Lagutin K."/>
            <person name="McDonald I.R."/>
            <person name="Stott M.B."/>
        </authorList>
    </citation>
    <scope>NUCLEOTIDE SEQUENCE [LARGE SCALE GENOMIC DNA]</scope>
    <source>
        <strain evidence="22">DSM 23976 / ICMP 18418 / T49</strain>
    </source>
</reference>
<dbReference type="InParanoid" id="S0EY13"/>
<evidence type="ECO:0000259" key="20">
    <source>
        <dbReference type="PROSITE" id="PS51671"/>
    </source>
</evidence>
<dbReference type="EC" id="1.1.1.3" evidence="5 18"/>
<dbReference type="UniPathway" id="UPA00050">
    <property type="reaction ID" value="UER00063"/>
</dbReference>
<dbReference type="InterPro" id="IPR005106">
    <property type="entry name" value="Asp/hSer_DH_NAD-bd"/>
</dbReference>
<evidence type="ECO:0000256" key="9">
    <source>
        <dbReference type="ARBA" id="ARBA00022723"/>
    </source>
</evidence>
<dbReference type="STRING" id="454171.CP488_00268"/>
<evidence type="ECO:0000256" key="3">
    <source>
        <dbReference type="ARBA" id="ARBA00005062"/>
    </source>
</evidence>
<dbReference type="RefSeq" id="WP_016482264.1">
    <property type="nucleotide sequence ID" value="NC_021487.1"/>
</dbReference>
<organism evidence="21 22">
    <name type="scientific">Chthonomonas calidirosea (strain DSM 23976 / ICMP 18418 / T49)</name>
    <dbReference type="NCBI Taxonomy" id="1303518"/>
    <lineage>
        <taxon>Bacteria</taxon>
        <taxon>Bacillati</taxon>
        <taxon>Armatimonadota</taxon>
        <taxon>Chthonomonadia</taxon>
        <taxon>Chthonomonadales</taxon>
        <taxon>Chthonomonadaceae</taxon>
        <taxon>Chthonomonas</taxon>
    </lineage>
</organism>
<evidence type="ECO:0000256" key="5">
    <source>
        <dbReference type="ARBA" id="ARBA00013213"/>
    </source>
</evidence>
<keyword evidence="7 18" id="KW-0028">Amino-acid biosynthesis</keyword>